<evidence type="ECO:0000313" key="3">
    <source>
        <dbReference type="EMBL" id="KAJ4951134.1"/>
    </source>
</evidence>
<dbReference type="InterPro" id="IPR040256">
    <property type="entry name" value="At4g02000-like"/>
</dbReference>
<organism evidence="3 4">
    <name type="scientific">Protea cynaroides</name>
    <dbReference type="NCBI Taxonomy" id="273540"/>
    <lineage>
        <taxon>Eukaryota</taxon>
        <taxon>Viridiplantae</taxon>
        <taxon>Streptophyta</taxon>
        <taxon>Embryophyta</taxon>
        <taxon>Tracheophyta</taxon>
        <taxon>Spermatophyta</taxon>
        <taxon>Magnoliopsida</taxon>
        <taxon>Proteales</taxon>
        <taxon>Proteaceae</taxon>
        <taxon>Protea</taxon>
    </lineage>
</organism>
<keyword evidence="4" id="KW-1185">Reference proteome</keyword>
<feature type="region of interest" description="Disordered" evidence="1">
    <location>
        <begin position="46"/>
        <end position="70"/>
    </location>
</feature>
<gene>
    <name evidence="3" type="ORF">NE237_027966</name>
</gene>
<dbReference type="Proteomes" id="UP001141806">
    <property type="component" value="Unassembled WGS sequence"/>
</dbReference>
<dbReference type="PANTHER" id="PTHR31286:SF180">
    <property type="entry name" value="OS10G0362600 PROTEIN"/>
    <property type="match status" value="1"/>
</dbReference>
<evidence type="ECO:0000313" key="4">
    <source>
        <dbReference type="Proteomes" id="UP001141806"/>
    </source>
</evidence>
<feature type="domain" description="Zinc knuckle CX2CX4HX4C" evidence="2">
    <location>
        <begin position="175"/>
        <end position="221"/>
    </location>
</feature>
<protein>
    <recommendedName>
        <fullName evidence="2">Zinc knuckle CX2CX4HX4C domain-containing protein</fullName>
    </recommendedName>
</protein>
<evidence type="ECO:0000259" key="2">
    <source>
        <dbReference type="Pfam" id="PF14392"/>
    </source>
</evidence>
<dbReference type="EMBL" id="JAMYWD010000012">
    <property type="protein sequence ID" value="KAJ4951134.1"/>
    <property type="molecule type" value="Genomic_DNA"/>
</dbReference>
<reference evidence="3" key="1">
    <citation type="journal article" date="2023" name="Plant J.">
        <title>The genome of the king protea, Protea cynaroides.</title>
        <authorList>
            <person name="Chang J."/>
            <person name="Duong T.A."/>
            <person name="Schoeman C."/>
            <person name="Ma X."/>
            <person name="Roodt D."/>
            <person name="Barker N."/>
            <person name="Li Z."/>
            <person name="Van de Peer Y."/>
            <person name="Mizrachi E."/>
        </authorList>
    </citation>
    <scope>NUCLEOTIDE SEQUENCE</scope>
    <source>
        <tissue evidence="3">Young leaves</tissue>
    </source>
</reference>
<accession>A0A9Q0GPI4</accession>
<dbReference type="OrthoDB" id="1707487at2759"/>
<evidence type="ECO:0000256" key="1">
    <source>
        <dbReference type="SAM" id="MobiDB-lite"/>
    </source>
</evidence>
<dbReference type="AlphaFoldDB" id="A0A9Q0GPI4"/>
<feature type="compositionally biased region" description="Polar residues" evidence="1">
    <location>
        <begin position="59"/>
        <end position="68"/>
    </location>
</feature>
<sequence length="424" mass="46883">MESAPSSSYRSPCCDLVKGAVSAVLKCLGLGPFCWPLFNRAEDTNTHQDVSYRPPPSTKAPQDSSSASERGMKTVEYVAVKSITARGRRPKSPPISFGGVAGNLIILQRWTKDQSWNFSSFQIWAQILGLPEEALQVKVAQRLVYKIGTPSQLVIIEGVIQGQRSSYLRVRVIVEINKPLRHSINIQRKNGQKWIAKVKYERVPSHCFFCGMIGHDQTRCKVCFEADQGHFASHGCDPLARCPDLPKRLYGVNIKGNPPSAKLLEGAKYLELQGENTEELTLLGSSSGENRRNLNRCQEGEQSRQSPVQVQTPQTIIPTIQFPRTINASLYEQPPTIGEQFVQPSSCFVTPTQPQNLPSSQINEGSTLHVNGQPMIPSHVLQNPAMAQLVPQFSSISIGKPSPNVHEEFGNPNRTVLGHEQTII</sequence>
<proteinExistence type="predicted"/>
<name>A0A9Q0GPI4_9MAGN</name>
<dbReference type="PANTHER" id="PTHR31286">
    <property type="entry name" value="GLYCINE-RICH CELL WALL STRUCTURAL PROTEIN 1.8-LIKE"/>
    <property type="match status" value="1"/>
</dbReference>
<dbReference type="InterPro" id="IPR025836">
    <property type="entry name" value="Zn_knuckle_CX2CX4HX4C"/>
</dbReference>
<feature type="region of interest" description="Disordered" evidence="1">
    <location>
        <begin position="284"/>
        <end position="311"/>
    </location>
</feature>
<dbReference type="Pfam" id="PF14392">
    <property type="entry name" value="zf-CCHC_4"/>
    <property type="match status" value="1"/>
</dbReference>
<comment type="caution">
    <text evidence="3">The sequence shown here is derived from an EMBL/GenBank/DDBJ whole genome shotgun (WGS) entry which is preliminary data.</text>
</comment>